<reference evidence="3" key="1">
    <citation type="journal article" date="2019" name="Int. J. Syst. Evol. Microbiol.">
        <title>The Global Catalogue of Microorganisms (GCM) 10K type strain sequencing project: providing services to taxonomists for standard genome sequencing and annotation.</title>
        <authorList>
            <consortium name="The Broad Institute Genomics Platform"/>
            <consortium name="The Broad Institute Genome Sequencing Center for Infectious Disease"/>
            <person name="Wu L."/>
            <person name="Ma J."/>
        </authorList>
    </citation>
    <scope>NUCLEOTIDE SEQUENCE [LARGE SCALE GENOMIC DNA]</scope>
    <source>
        <strain evidence="3">CCM 8702</strain>
    </source>
</reference>
<dbReference type="EMBL" id="BMDD01000002">
    <property type="protein sequence ID" value="GGH77988.1"/>
    <property type="molecule type" value="Genomic_DNA"/>
</dbReference>
<evidence type="ECO:0000313" key="2">
    <source>
        <dbReference type="EMBL" id="GGH77988.1"/>
    </source>
</evidence>
<sequence>MWHAYHAYIHDYSALDRYLRQAFPAFVQERISADTDWFFIRYWLGGPHIRLRLKTDLRFDAETFRAAFSDSIRGFLETETVRLIDYERFYTPEMLKGEGIRQTYWKRHGSVEHVPYEPEIERYGGEGRMERSEEVFCISSQMATKLNTMAFPYRILAAAELLYWTVRLLKQKGEAAEDDHARYAWLWSGYRRQESSAIDERLWRHIESRTAQAAASATAPQLYREYLDHVVQLADLPQGVIFSHMHMTNNRIGVHPELEHELAAFLSNSKEVLHGEG</sequence>
<proteinExistence type="predicted"/>
<accession>A0ABQ1ZS68</accession>
<organism evidence="2 3">
    <name type="scientific">Saccharibacillus endophyticus</name>
    <dbReference type="NCBI Taxonomy" id="2060666"/>
    <lineage>
        <taxon>Bacteria</taxon>
        <taxon>Bacillati</taxon>
        <taxon>Bacillota</taxon>
        <taxon>Bacilli</taxon>
        <taxon>Bacillales</taxon>
        <taxon>Paenibacillaceae</taxon>
        <taxon>Saccharibacillus</taxon>
    </lineage>
</organism>
<evidence type="ECO:0000313" key="3">
    <source>
        <dbReference type="Proteomes" id="UP000605427"/>
    </source>
</evidence>
<dbReference type="InterPro" id="IPR023809">
    <property type="entry name" value="Thiopep_bacteriocin_synth_dom"/>
</dbReference>
<dbReference type="Pfam" id="PF14028">
    <property type="entry name" value="Lant_dehydr_C"/>
    <property type="match status" value="1"/>
</dbReference>
<keyword evidence="3" id="KW-1185">Reference proteome</keyword>
<feature type="domain" description="Thiopeptide-type bacteriocin biosynthesis" evidence="1">
    <location>
        <begin position="2"/>
        <end position="268"/>
    </location>
</feature>
<comment type="caution">
    <text evidence="2">The sequence shown here is derived from an EMBL/GenBank/DDBJ whole genome shotgun (WGS) entry which is preliminary data.</text>
</comment>
<name>A0ABQ1ZS68_9BACL</name>
<gene>
    <name evidence="2" type="ORF">GCM10007362_22570</name>
</gene>
<protein>
    <submittedName>
        <fullName evidence="2">Lantibiotic biosynthesis protein</fullName>
    </submittedName>
</protein>
<evidence type="ECO:0000259" key="1">
    <source>
        <dbReference type="Pfam" id="PF14028"/>
    </source>
</evidence>
<dbReference type="RefSeq" id="WP_172247399.1">
    <property type="nucleotide sequence ID" value="NZ_BMDD01000002.1"/>
</dbReference>
<dbReference type="Proteomes" id="UP000605427">
    <property type="component" value="Unassembled WGS sequence"/>
</dbReference>